<dbReference type="Gene3D" id="3.20.20.370">
    <property type="entry name" value="Glycoside hydrolase/deacetylase"/>
    <property type="match status" value="1"/>
</dbReference>
<dbReference type="CDD" id="cd10918">
    <property type="entry name" value="CE4_NodB_like_5s_6s"/>
    <property type="match status" value="1"/>
</dbReference>
<dbReference type="GO" id="GO:0016787">
    <property type="term" value="F:hydrolase activity"/>
    <property type="evidence" value="ECO:0007669"/>
    <property type="project" value="UniProtKB-KW"/>
</dbReference>
<name>A0ABW1FZP1_9ACTN</name>
<dbReference type="SUPFAM" id="SSF88713">
    <property type="entry name" value="Glycoside hydrolase/deacetylase"/>
    <property type="match status" value="1"/>
</dbReference>
<reference evidence="6" key="1">
    <citation type="journal article" date="2019" name="Int. J. Syst. Evol. Microbiol.">
        <title>The Global Catalogue of Microorganisms (GCM) 10K type strain sequencing project: providing services to taxonomists for standard genome sequencing and annotation.</title>
        <authorList>
            <consortium name="The Broad Institute Genomics Platform"/>
            <consortium name="The Broad Institute Genome Sequencing Center for Infectious Disease"/>
            <person name="Wu L."/>
            <person name="Ma J."/>
        </authorList>
    </citation>
    <scope>NUCLEOTIDE SEQUENCE [LARGE SCALE GENOMIC DNA]</scope>
    <source>
        <strain evidence="6">JCM 4816</strain>
    </source>
</reference>
<dbReference type="Pfam" id="PF01522">
    <property type="entry name" value="Polysacc_deac_1"/>
    <property type="match status" value="1"/>
</dbReference>
<evidence type="ECO:0000259" key="4">
    <source>
        <dbReference type="PROSITE" id="PS51677"/>
    </source>
</evidence>
<dbReference type="Proteomes" id="UP001596174">
    <property type="component" value="Unassembled WGS sequence"/>
</dbReference>
<keyword evidence="6" id="KW-1185">Reference proteome</keyword>
<feature type="region of interest" description="Disordered" evidence="3">
    <location>
        <begin position="1"/>
        <end position="20"/>
    </location>
</feature>
<keyword evidence="5" id="KW-0378">Hydrolase</keyword>
<dbReference type="RefSeq" id="WP_380581630.1">
    <property type="nucleotide sequence ID" value="NZ_JBHSQJ010000031.1"/>
</dbReference>
<dbReference type="InterPro" id="IPR002509">
    <property type="entry name" value="NODB_dom"/>
</dbReference>
<feature type="domain" description="NodB homology" evidence="4">
    <location>
        <begin position="92"/>
        <end position="277"/>
    </location>
</feature>
<dbReference type="InterPro" id="IPR051398">
    <property type="entry name" value="Polysacch_Deacetylase"/>
</dbReference>
<evidence type="ECO:0000256" key="2">
    <source>
        <dbReference type="ARBA" id="ARBA00022729"/>
    </source>
</evidence>
<dbReference type="PANTHER" id="PTHR34216">
    <property type="match status" value="1"/>
</dbReference>
<evidence type="ECO:0000256" key="3">
    <source>
        <dbReference type="SAM" id="MobiDB-lite"/>
    </source>
</evidence>
<proteinExistence type="predicted"/>
<organism evidence="5 6">
    <name type="scientific">Streptacidiphilus monticola</name>
    <dbReference type="NCBI Taxonomy" id="2161674"/>
    <lineage>
        <taxon>Bacteria</taxon>
        <taxon>Bacillati</taxon>
        <taxon>Actinomycetota</taxon>
        <taxon>Actinomycetes</taxon>
        <taxon>Kitasatosporales</taxon>
        <taxon>Streptomycetaceae</taxon>
        <taxon>Streptacidiphilus</taxon>
    </lineage>
</organism>
<evidence type="ECO:0000313" key="6">
    <source>
        <dbReference type="Proteomes" id="UP001596174"/>
    </source>
</evidence>
<dbReference type="InterPro" id="IPR011330">
    <property type="entry name" value="Glyco_hydro/deAcase_b/a-brl"/>
</dbReference>
<gene>
    <name evidence="5" type="ORF">ACFP3V_08855</name>
</gene>
<keyword evidence="2" id="KW-0732">Signal</keyword>
<comment type="subcellular location">
    <subcellularLocation>
        <location evidence="1">Secreted</location>
    </subcellularLocation>
</comment>
<protein>
    <submittedName>
        <fullName evidence="5">Polysaccharide deacetylase family protein</fullName>
        <ecNumber evidence="5">3.-.-.-</ecNumber>
    </submittedName>
</protein>
<dbReference type="PANTHER" id="PTHR34216:SF3">
    <property type="entry name" value="POLY-BETA-1,6-N-ACETYL-D-GLUCOSAMINE N-DEACETYLASE"/>
    <property type="match status" value="1"/>
</dbReference>
<accession>A0ABW1FZP1</accession>
<dbReference type="PROSITE" id="PS51677">
    <property type="entry name" value="NODB"/>
    <property type="match status" value="1"/>
</dbReference>
<dbReference type="EC" id="3.-.-.-" evidence="5"/>
<comment type="caution">
    <text evidence="5">The sequence shown here is derived from an EMBL/GenBank/DDBJ whole genome shotgun (WGS) entry which is preliminary data.</text>
</comment>
<evidence type="ECO:0000256" key="1">
    <source>
        <dbReference type="ARBA" id="ARBA00004613"/>
    </source>
</evidence>
<dbReference type="EMBL" id="JBHSQJ010000031">
    <property type="protein sequence ID" value="MFC5907328.1"/>
    <property type="molecule type" value="Genomic_DNA"/>
</dbReference>
<evidence type="ECO:0000313" key="5">
    <source>
        <dbReference type="EMBL" id="MFC5907328.1"/>
    </source>
</evidence>
<sequence>MATERLPRTPLRPGPPRHLRPVPDEAAAELGPSYPWVWMYHSVSAGRQDDPYQLTVDPERFTRQMEWLARTGRRGVAMAELVRAQREGRAEGLVGITFDDGYADFPRSVLPVLDRLGFTASAYVVAGQLGGWNSWDAEGPRRRLLTAPQVRELARAGWEIGSHSLTHLRMDGSDREALRHEARRSREVLEDVLGAPVAGFCYPYGAHGAEAVEAVRDAGYDYAVAICHSPFTGRWALPRSYVGQRDGALRLRAKHLRHRRRNHRCARGLGPQGQEEQ</sequence>